<dbReference type="PANTHER" id="PTHR33018">
    <property type="entry name" value="OS10G0338966 PROTEIN-RELATED"/>
    <property type="match status" value="1"/>
</dbReference>
<evidence type="ECO:0000313" key="2">
    <source>
        <dbReference type="Proteomes" id="UP001374535"/>
    </source>
</evidence>
<protein>
    <submittedName>
        <fullName evidence="1">Uncharacterized protein</fullName>
    </submittedName>
</protein>
<dbReference type="AlphaFoldDB" id="A0AAQ3PBG8"/>
<sequence length="575" mass="65378">MALLGRSKATILIDKWDLVPKEVKNKIWQTIMLTYDVPNNNLLRSKWISYVGQRWRGFKSDLTSRYIYGKLSHKNPCEIYQFLDEQTWQAFQNKRLEHVFQEKRKFAQDLQKNNLHLHKLLEEIMIREASSLATDDRSDLSLISPPARHEKWKRARTKPSGEYTSEETRLVAEKIDDLVEKSSQGSFTQKGRDDILAVAIGRLEHPGYIRGVRRGVGLKQFFGGPTRNESDKEMLRNEFKKKMFPELRDELLSEVKSEIASLGLAIQGAPKGASHVASTKGSCPEESGDGVNVPIDCELYVDDPHWHLVALGKIYNLGSTIHHEAIKDDMLRVVVVDIKDSPACVPLPSEEDVSKKTNIVTTPQPQLSPVQQLGAMVVTNKTIEIDMPPELTCKTATTTLFVCHRDICEIVIGNDLLYTTVLQLWNLYLYHLCIERRNTTIYGFLDPVIIQSVGNKSEEVQKYLIEMFEKAVIVPDRSLVVLLCSLHKKANTLSIKNILEASLEAHSRLRGVPYVSRKKMQIITPNILIISAGLKTGKLLRQSTRTLVPHTFIDFSSRHLSTKAKSLFSVTWRQL</sequence>
<name>A0AAQ3PBG8_VIGMU</name>
<gene>
    <name evidence="1" type="ORF">V8G54_002012</name>
</gene>
<accession>A0AAQ3PBG8</accession>
<organism evidence="1 2">
    <name type="scientific">Vigna mungo</name>
    <name type="common">Black gram</name>
    <name type="synonym">Phaseolus mungo</name>
    <dbReference type="NCBI Taxonomy" id="3915"/>
    <lineage>
        <taxon>Eukaryota</taxon>
        <taxon>Viridiplantae</taxon>
        <taxon>Streptophyta</taxon>
        <taxon>Embryophyta</taxon>
        <taxon>Tracheophyta</taxon>
        <taxon>Spermatophyta</taxon>
        <taxon>Magnoliopsida</taxon>
        <taxon>eudicotyledons</taxon>
        <taxon>Gunneridae</taxon>
        <taxon>Pentapetalae</taxon>
        <taxon>rosids</taxon>
        <taxon>fabids</taxon>
        <taxon>Fabales</taxon>
        <taxon>Fabaceae</taxon>
        <taxon>Papilionoideae</taxon>
        <taxon>50 kb inversion clade</taxon>
        <taxon>NPAAA clade</taxon>
        <taxon>indigoferoid/millettioid clade</taxon>
        <taxon>Phaseoleae</taxon>
        <taxon>Vigna</taxon>
    </lineage>
</organism>
<proteinExistence type="predicted"/>
<dbReference type="EMBL" id="CP144700">
    <property type="protein sequence ID" value="WVZ23468.1"/>
    <property type="molecule type" value="Genomic_DNA"/>
</dbReference>
<evidence type="ECO:0000313" key="1">
    <source>
        <dbReference type="EMBL" id="WVZ23468.1"/>
    </source>
</evidence>
<dbReference type="PANTHER" id="PTHR33018:SF34">
    <property type="entry name" value="OS02G0472350 PROTEIN"/>
    <property type="match status" value="1"/>
</dbReference>
<reference evidence="1 2" key="1">
    <citation type="journal article" date="2023" name="Life. Sci Alliance">
        <title>Evolutionary insights into 3D genome organization and epigenetic landscape of Vigna mungo.</title>
        <authorList>
            <person name="Junaid A."/>
            <person name="Singh B."/>
            <person name="Bhatia S."/>
        </authorList>
    </citation>
    <scope>NUCLEOTIDE SEQUENCE [LARGE SCALE GENOMIC DNA]</scope>
    <source>
        <strain evidence="1">Urdbean</strain>
    </source>
</reference>
<dbReference type="Proteomes" id="UP001374535">
    <property type="component" value="Chromosome 1"/>
</dbReference>
<keyword evidence="2" id="KW-1185">Reference proteome</keyword>